<dbReference type="PANTHER" id="PTHR18964">
    <property type="entry name" value="ROK (REPRESSOR, ORF, KINASE) FAMILY"/>
    <property type="match status" value="1"/>
</dbReference>
<evidence type="ECO:0000256" key="1">
    <source>
        <dbReference type="ARBA" id="ARBA00006479"/>
    </source>
</evidence>
<dbReference type="Pfam" id="PF00480">
    <property type="entry name" value="ROK"/>
    <property type="match status" value="1"/>
</dbReference>
<name>A0A4U9R0P4_HATHI</name>
<keyword evidence="2" id="KW-0418">Kinase</keyword>
<evidence type="ECO:0000313" key="2">
    <source>
        <dbReference type="EMBL" id="VTQ83463.1"/>
    </source>
</evidence>
<organism evidence="2 3">
    <name type="scientific">Hathewaya histolytica</name>
    <name type="common">Clostridium histolyticum</name>
    <dbReference type="NCBI Taxonomy" id="1498"/>
    <lineage>
        <taxon>Bacteria</taxon>
        <taxon>Bacillati</taxon>
        <taxon>Bacillota</taxon>
        <taxon>Clostridia</taxon>
        <taxon>Eubacteriales</taxon>
        <taxon>Clostridiaceae</taxon>
        <taxon>Hathewaya</taxon>
    </lineage>
</organism>
<comment type="similarity">
    <text evidence="1">Belongs to the ROK (NagC/XylR) family.</text>
</comment>
<dbReference type="SUPFAM" id="SSF53067">
    <property type="entry name" value="Actin-like ATPase domain"/>
    <property type="match status" value="1"/>
</dbReference>
<dbReference type="GO" id="GO:0004340">
    <property type="term" value="F:glucokinase activity"/>
    <property type="evidence" value="ECO:0007669"/>
    <property type="project" value="UniProtKB-EC"/>
</dbReference>
<dbReference type="AlphaFoldDB" id="A0A4U9R0P4"/>
<keyword evidence="3" id="KW-1185">Reference proteome</keyword>
<dbReference type="PANTHER" id="PTHR18964:SF149">
    <property type="entry name" value="BIFUNCTIONAL UDP-N-ACETYLGLUCOSAMINE 2-EPIMERASE_N-ACETYLMANNOSAMINE KINASE"/>
    <property type="match status" value="1"/>
</dbReference>
<dbReference type="EMBL" id="LR590481">
    <property type="protein sequence ID" value="VTQ83463.1"/>
    <property type="molecule type" value="Genomic_DNA"/>
</dbReference>
<protein>
    <submittedName>
        <fullName evidence="2">Glucokinase</fullName>
        <ecNumber evidence="2">2.7.1.2</ecNumber>
    </submittedName>
</protein>
<dbReference type="Gene3D" id="3.30.420.40">
    <property type="match status" value="2"/>
</dbReference>
<sequence length="309" mass="33845">MYIGIDLGGTNIAVGLVDEDGKILYKSSCETKCERGTEFVIKDIIKLIEEVIKKSKHNEKDIKSIGIGIPGISNEEGVVIRCINLKWRRVSLRKPLEERFRVPIFIENDARVAGLAEYAIGALKGYENSLLLTLGTGIGSGIIINGKMYGGAQGIGSEIGHMVVGENFYTCNCGANGCLETFASSTALIKYVQRCLDDGVDSKYLNEFKNNLNAEVILGGINKNDEVCIRAYERFIKYLVIGIRNIINILNPEVIAFGGGISNMGEKLLEDIERGIEKNYNKDLPMPKLILAKMKNDAGIVGAALMGRF</sequence>
<dbReference type="InterPro" id="IPR043129">
    <property type="entry name" value="ATPase_NBD"/>
</dbReference>
<dbReference type="EC" id="2.7.1.2" evidence="2"/>
<keyword evidence="2" id="KW-0808">Transferase</keyword>
<dbReference type="KEGG" id="hhw:NCTC503_00359"/>
<dbReference type="Proteomes" id="UP000308489">
    <property type="component" value="Chromosome 1"/>
</dbReference>
<accession>A0A4U9R0P4</accession>
<gene>
    <name evidence="2" type="primary">glcK</name>
    <name evidence="2" type="ORF">NCTC503_00359</name>
</gene>
<dbReference type="RefSeq" id="WP_138209168.1">
    <property type="nucleotide sequence ID" value="NZ_CBCRUQ010000015.1"/>
</dbReference>
<dbReference type="OrthoDB" id="9810372at2"/>
<reference evidence="2 3" key="1">
    <citation type="submission" date="2019-05" db="EMBL/GenBank/DDBJ databases">
        <authorList>
            <consortium name="Pathogen Informatics"/>
        </authorList>
    </citation>
    <scope>NUCLEOTIDE SEQUENCE [LARGE SCALE GENOMIC DNA]</scope>
    <source>
        <strain evidence="2 3">NCTC503</strain>
    </source>
</reference>
<dbReference type="InterPro" id="IPR000600">
    <property type="entry name" value="ROK"/>
</dbReference>
<evidence type="ECO:0000313" key="3">
    <source>
        <dbReference type="Proteomes" id="UP000308489"/>
    </source>
</evidence>
<proteinExistence type="inferred from homology"/>